<reference evidence="5 6" key="1">
    <citation type="submission" date="2018-03" db="EMBL/GenBank/DDBJ databases">
        <title>Aquarubrobacter algicola gen. nov., sp. nov., a novel actinobacterium isolated from shallow eutrophic lake during the end of cyanobacterial harmful algal blooms.</title>
        <authorList>
            <person name="Chun S.J."/>
        </authorList>
    </citation>
    <scope>NUCLEOTIDE SEQUENCE [LARGE SCALE GENOMIC DNA]</scope>
    <source>
        <strain evidence="5 6">Seoho-28</strain>
    </source>
</reference>
<feature type="signal peptide" evidence="3">
    <location>
        <begin position="1"/>
        <end position="21"/>
    </location>
</feature>
<evidence type="ECO:0000256" key="2">
    <source>
        <dbReference type="SAM" id="Phobius"/>
    </source>
</evidence>
<dbReference type="InterPro" id="IPR038507">
    <property type="entry name" value="YcnI-like_sf"/>
</dbReference>
<keyword evidence="2" id="KW-1133">Transmembrane helix</keyword>
<feature type="region of interest" description="Disordered" evidence="1">
    <location>
        <begin position="135"/>
        <end position="190"/>
    </location>
</feature>
<dbReference type="EMBL" id="PYYB01000001">
    <property type="protein sequence ID" value="PTL58821.1"/>
    <property type="molecule type" value="Genomic_DNA"/>
</dbReference>
<protein>
    <recommendedName>
        <fullName evidence="4">YncI copper-binding domain-containing protein</fullName>
    </recommendedName>
</protein>
<proteinExistence type="predicted"/>
<keyword evidence="2" id="KW-0472">Membrane</keyword>
<evidence type="ECO:0000313" key="6">
    <source>
        <dbReference type="Proteomes" id="UP000240739"/>
    </source>
</evidence>
<dbReference type="Gene3D" id="2.60.40.2230">
    <property type="entry name" value="Uncharacterised protein YcnI-like PF07987, DUF1775"/>
    <property type="match status" value="1"/>
</dbReference>
<evidence type="ECO:0000256" key="3">
    <source>
        <dbReference type="SAM" id="SignalP"/>
    </source>
</evidence>
<evidence type="ECO:0000313" key="5">
    <source>
        <dbReference type="EMBL" id="PTL58821.1"/>
    </source>
</evidence>
<evidence type="ECO:0000256" key="1">
    <source>
        <dbReference type="SAM" id="MobiDB-lite"/>
    </source>
</evidence>
<gene>
    <name evidence="5" type="ORF">C7Y72_03720</name>
</gene>
<dbReference type="InterPro" id="IPR012533">
    <property type="entry name" value="YcnI-copper_dom"/>
</dbReference>
<sequence>MKLLTTLTAAAVLALPGVAAAHVTLQPAEGAAGAYVVENVRVPNEREDSGTTKVVVQFPAGFESASTQPVPGWKAEVATSGGAVRTITWTASGDTRIGPGEFQDFPISIKLPDTEGPLTFKALQTYEDGETVRWIGDESSDKPAPTVMVGAATGDEHGASGHHDDGEAKSTETSESATAEPALASATTGGGDDGGDGLAIAALIVGGLGLLVGAAGLATARRAGSGA</sequence>
<organism evidence="5 6">
    <name type="scientific">Paraconexibacter algicola</name>
    <dbReference type="NCBI Taxonomy" id="2133960"/>
    <lineage>
        <taxon>Bacteria</taxon>
        <taxon>Bacillati</taxon>
        <taxon>Actinomycetota</taxon>
        <taxon>Thermoleophilia</taxon>
        <taxon>Solirubrobacterales</taxon>
        <taxon>Paraconexibacteraceae</taxon>
        <taxon>Paraconexibacter</taxon>
    </lineage>
</organism>
<dbReference type="Pfam" id="PF07987">
    <property type="entry name" value="DUF1775"/>
    <property type="match status" value="1"/>
</dbReference>
<comment type="caution">
    <text evidence="5">The sequence shown here is derived from an EMBL/GenBank/DDBJ whole genome shotgun (WGS) entry which is preliminary data.</text>
</comment>
<name>A0A2T4UHV7_9ACTN</name>
<feature type="domain" description="YncI copper-binding" evidence="4">
    <location>
        <begin position="22"/>
        <end position="148"/>
    </location>
</feature>
<feature type="transmembrane region" description="Helical" evidence="2">
    <location>
        <begin position="198"/>
        <end position="220"/>
    </location>
</feature>
<dbReference type="Proteomes" id="UP000240739">
    <property type="component" value="Unassembled WGS sequence"/>
</dbReference>
<keyword evidence="6" id="KW-1185">Reference proteome</keyword>
<keyword evidence="3" id="KW-0732">Signal</keyword>
<feature type="compositionally biased region" description="Basic and acidic residues" evidence="1">
    <location>
        <begin position="154"/>
        <end position="172"/>
    </location>
</feature>
<feature type="chain" id="PRO_5015457429" description="YncI copper-binding domain-containing protein" evidence="3">
    <location>
        <begin position="22"/>
        <end position="227"/>
    </location>
</feature>
<dbReference type="OrthoDB" id="9810871at2"/>
<accession>A0A2T4UHV7</accession>
<dbReference type="CDD" id="cd08545">
    <property type="entry name" value="YcnI_like"/>
    <property type="match status" value="1"/>
</dbReference>
<dbReference type="RefSeq" id="WP_107567258.1">
    <property type="nucleotide sequence ID" value="NZ_PYYB01000001.1"/>
</dbReference>
<dbReference type="AlphaFoldDB" id="A0A2T4UHV7"/>
<keyword evidence="2" id="KW-0812">Transmembrane</keyword>
<evidence type="ECO:0000259" key="4">
    <source>
        <dbReference type="Pfam" id="PF07987"/>
    </source>
</evidence>